<dbReference type="Proteomes" id="UP000521227">
    <property type="component" value="Unassembled WGS sequence"/>
</dbReference>
<proteinExistence type="predicted"/>
<evidence type="ECO:0000313" key="3">
    <source>
        <dbReference type="Proteomes" id="UP000521227"/>
    </source>
</evidence>
<comment type="caution">
    <text evidence="2">The sequence shown here is derived from an EMBL/GenBank/DDBJ whole genome shotgun (WGS) entry which is preliminary data.</text>
</comment>
<evidence type="ECO:0000256" key="1">
    <source>
        <dbReference type="SAM" id="MobiDB-lite"/>
    </source>
</evidence>
<evidence type="ECO:0000313" key="2">
    <source>
        <dbReference type="EMBL" id="MBB5055065.1"/>
    </source>
</evidence>
<accession>A0A840N3Z8</accession>
<feature type="region of interest" description="Disordered" evidence="1">
    <location>
        <begin position="1"/>
        <end position="21"/>
    </location>
</feature>
<protein>
    <submittedName>
        <fullName evidence="2">Uncharacterized protein</fullName>
    </submittedName>
</protein>
<dbReference type="RefSeq" id="WP_184090288.1">
    <property type="nucleotide sequence ID" value="NZ_JACHIJ010000011.1"/>
</dbReference>
<reference evidence="2 3" key="1">
    <citation type="submission" date="2020-08" db="EMBL/GenBank/DDBJ databases">
        <title>Genomic Encyclopedia of Type Strains, Phase IV (KMG-IV): sequencing the most valuable type-strain genomes for metagenomic binning, comparative biology and taxonomic classification.</title>
        <authorList>
            <person name="Goeker M."/>
        </authorList>
    </citation>
    <scope>NUCLEOTIDE SEQUENCE [LARGE SCALE GENOMIC DNA]</scope>
    <source>
        <strain evidence="2 3">DSM 17498</strain>
    </source>
</reference>
<sequence length="71" mass="7714">MTKKAKNPMKDGSPMFVFGHDETGKPRGARFTDTLDSTATVCFNMGLKVVVSIPTEMTELVGKLPLVSVVR</sequence>
<organism evidence="2 3">
    <name type="scientific">Afipia massiliensis</name>
    <dbReference type="NCBI Taxonomy" id="211460"/>
    <lineage>
        <taxon>Bacteria</taxon>
        <taxon>Pseudomonadati</taxon>
        <taxon>Pseudomonadota</taxon>
        <taxon>Alphaproteobacteria</taxon>
        <taxon>Hyphomicrobiales</taxon>
        <taxon>Nitrobacteraceae</taxon>
        <taxon>Afipia</taxon>
    </lineage>
</organism>
<dbReference type="EMBL" id="JACHIJ010000011">
    <property type="protein sequence ID" value="MBB5055065.1"/>
    <property type="molecule type" value="Genomic_DNA"/>
</dbReference>
<dbReference type="AlphaFoldDB" id="A0A840N3Z8"/>
<name>A0A840N3Z8_9BRAD</name>
<gene>
    <name evidence="2" type="ORF">HNQ36_005076</name>
</gene>